<dbReference type="EMBL" id="CAAGRJ010022896">
    <property type="protein sequence ID" value="VFV36563.1"/>
    <property type="molecule type" value="Genomic_DNA"/>
</dbReference>
<reference evidence="1 2" key="1">
    <citation type="submission" date="2019-01" db="EMBL/GenBank/DDBJ databases">
        <authorList>
            <person name="Alioto T."/>
            <person name="Alioto T."/>
        </authorList>
    </citation>
    <scope>NUCLEOTIDE SEQUENCE [LARGE SCALE GENOMIC DNA]</scope>
</reference>
<evidence type="ECO:0000313" key="2">
    <source>
        <dbReference type="Proteomes" id="UP000386466"/>
    </source>
</evidence>
<name>A0A485NWJ8_LYNPA</name>
<gene>
    <name evidence="1" type="ORF">LYPA_23C008709</name>
</gene>
<sequence>IYTNFLIIIVKVSHVLTVLRKLTFLHAFIHITVNKDILGIHQVKLVLHASPDLKNGSGVAQHAHNLLYIEQVSCT</sequence>
<dbReference type="AlphaFoldDB" id="A0A485NWJ8"/>
<dbReference type="Proteomes" id="UP000386466">
    <property type="component" value="Unassembled WGS sequence"/>
</dbReference>
<accession>A0A485NWJ8</accession>
<organism evidence="1 2">
    <name type="scientific">Lynx pardinus</name>
    <name type="common">Iberian lynx</name>
    <name type="synonym">Felis pardina</name>
    <dbReference type="NCBI Taxonomy" id="191816"/>
    <lineage>
        <taxon>Eukaryota</taxon>
        <taxon>Metazoa</taxon>
        <taxon>Chordata</taxon>
        <taxon>Craniata</taxon>
        <taxon>Vertebrata</taxon>
        <taxon>Euteleostomi</taxon>
        <taxon>Mammalia</taxon>
        <taxon>Eutheria</taxon>
        <taxon>Laurasiatheria</taxon>
        <taxon>Carnivora</taxon>
        <taxon>Feliformia</taxon>
        <taxon>Felidae</taxon>
        <taxon>Felinae</taxon>
        <taxon>Lynx</taxon>
    </lineage>
</organism>
<feature type="non-terminal residue" evidence="1">
    <location>
        <position position="75"/>
    </location>
</feature>
<keyword evidence="2" id="KW-1185">Reference proteome</keyword>
<protein>
    <submittedName>
        <fullName evidence="1">Uncharacterized protein</fullName>
    </submittedName>
</protein>
<feature type="non-terminal residue" evidence="1">
    <location>
        <position position="1"/>
    </location>
</feature>
<proteinExistence type="predicted"/>
<evidence type="ECO:0000313" key="1">
    <source>
        <dbReference type="EMBL" id="VFV36563.1"/>
    </source>
</evidence>